<protein>
    <submittedName>
        <fullName evidence="1">Uncharacterized protein</fullName>
    </submittedName>
</protein>
<dbReference type="Proteomes" id="UP000567293">
    <property type="component" value="Unassembled WGS sequence"/>
</dbReference>
<name>A0A7V8NXC0_9BACT</name>
<gene>
    <name evidence="1" type="ORF">HRJ53_28335</name>
</gene>
<keyword evidence="2" id="KW-1185">Reference proteome</keyword>
<dbReference type="EMBL" id="JACDQQ010002745">
    <property type="protein sequence ID" value="MBA0088915.1"/>
    <property type="molecule type" value="Genomic_DNA"/>
</dbReference>
<evidence type="ECO:0000313" key="1">
    <source>
        <dbReference type="EMBL" id="MBA0088915.1"/>
    </source>
</evidence>
<comment type="caution">
    <text evidence="1">The sequence shown here is derived from an EMBL/GenBank/DDBJ whole genome shotgun (WGS) entry which is preliminary data.</text>
</comment>
<reference evidence="1" key="1">
    <citation type="submission" date="2020-06" db="EMBL/GenBank/DDBJ databases">
        <title>Legume-microbial interactions unlock mineral nutrients during tropical forest succession.</title>
        <authorList>
            <person name="Epihov D.Z."/>
        </authorList>
    </citation>
    <scope>NUCLEOTIDE SEQUENCE [LARGE SCALE GENOMIC DNA]</scope>
    <source>
        <strain evidence="1">Pan2503</strain>
    </source>
</reference>
<proteinExistence type="predicted"/>
<evidence type="ECO:0000313" key="2">
    <source>
        <dbReference type="Proteomes" id="UP000567293"/>
    </source>
</evidence>
<feature type="non-terminal residue" evidence="1">
    <location>
        <position position="1"/>
    </location>
</feature>
<sequence length="71" mass="7967">AEIESGLRDREGFHIVKGASPLRVAKLALQLAAAYNNKIHTLWQVQFRWSVGGNCIAQEETAAGYTRRLRE</sequence>
<dbReference type="AlphaFoldDB" id="A0A7V8NXC0"/>
<accession>A0A7V8NXC0</accession>
<organism evidence="1 2">
    <name type="scientific">Candidatus Acidiferrum panamense</name>
    <dbReference type="NCBI Taxonomy" id="2741543"/>
    <lineage>
        <taxon>Bacteria</taxon>
        <taxon>Pseudomonadati</taxon>
        <taxon>Acidobacteriota</taxon>
        <taxon>Terriglobia</taxon>
        <taxon>Candidatus Acidiferrales</taxon>
        <taxon>Candidatus Acidiferrum</taxon>
    </lineage>
</organism>